<dbReference type="PROSITE" id="PS00330">
    <property type="entry name" value="HEMOLYSIN_CALCIUM"/>
    <property type="match status" value="3"/>
</dbReference>
<dbReference type="Proteomes" id="UP001153719">
    <property type="component" value="Chromosome"/>
</dbReference>
<dbReference type="EMBL" id="LR882967">
    <property type="protein sequence ID" value="CAD5950075.1"/>
    <property type="molecule type" value="Genomic_DNA"/>
</dbReference>
<evidence type="ECO:0000256" key="1">
    <source>
        <dbReference type="ARBA" id="ARBA00004613"/>
    </source>
</evidence>
<keyword evidence="4" id="KW-1185">Reference proteome</keyword>
<name>A0A9W4CKL1_9CYAN</name>
<proteinExistence type="predicted"/>
<dbReference type="SUPFAM" id="SSF51120">
    <property type="entry name" value="beta-Roll"/>
    <property type="match status" value="1"/>
</dbReference>
<comment type="subcellular location">
    <subcellularLocation>
        <location evidence="1">Secreted</location>
    </subcellularLocation>
</comment>
<accession>A0A9W4CKL1</accession>
<dbReference type="Pfam" id="PF00353">
    <property type="entry name" value="HemolysinCabind"/>
    <property type="match status" value="2"/>
</dbReference>
<evidence type="ECO:0000313" key="3">
    <source>
        <dbReference type="EMBL" id="CAD5950075.1"/>
    </source>
</evidence>
<keyword evidence="2" id="KW-0964">Secreted</keyword>
<dbReference type="Gene3D" id="2.150.10.10">
    <property type="entry name" value="Serralysin-like metalloprotease, C-terminal"/>
    <property type="match status" value="1"/>
</dbReference>
<dbReference type="RefSeq" id="WP_254173862.1">
    <property type="nucleotide sequence ID" value="NZ_LR882967.1"/>
</dbReference>
<dbReference type="AlphaFoldDB" id="A0A9W4CKL1"/>
<organism evidence="3 4">
    <name type="scientific">Planktothrix pseudagardhii</name>
    <dbReference type="NCBI Taxonomy" id="132604"/>
    <lineage>
        <taxon>Bacteria</taxon>
        <taxon>Bacillati</taxon>
        <taxon>Cyanobacteriota</taxon>
        <taxon>Cyanophyceae</taxon>
        <taxon>Oscillatoriophycideae</taxon>
        <taxon>Oscillatoriales</taxon>
        <taxon>Microcoleaceae</taxon>
        <taxon>Planktothrix</taxon>
    </lineage>
</organism>
<dbReference type="InterPro" id="IPR050557">
    <property type="entry name" value="RTX_toxin/Mannuronan_C5-epim"/>
</dbReference>
<dbReference type="GO" id="GO:0005576">
    <property type="term" value="C:extracellular region"/>
    <property type="evidence" value="ECO:0007669"/>
    <property type="project" value="UniProtKB-SubCell"/>
</dbReference>
<reference evidence="3" key="1">
    <citation type="submission" date="2020-09" db="EMBL/GenBank/DDBJ databases">
        <authorList>
            <person name="Blom J."/>
        </authorList>
    </citation>
    <scope>NUCLEOTIDE SEQUENCE</scope>
    <source>
        <strain evidence="3">No.713</strain>
    </source>
</reference>
<dbReference type="GO" id="GO:0005509">
    <property type="term" value="F:calcium ion binding"/>
    <property type="evidence" value="ECO:0007669"/>
    <property type="project" value="InterPro"/>
</dbReference>
<sequence length="140" mass="14523">MSNLTFPDITSNQQILTDLAQQIQNRPTTPISVSEGENGGLVMVGSLDQPNVLAGSSKDDVITAGAQNDAIDGGDGDDFILGLQGDDSLLGGDGNDTIYGGKGNDLIFGGSGDDIIYGDEGDDTVFISTNKYKNFVFVIG</sequence>
<dbReference type="KEGG" id="ppsu:NO713_02501"/>
<dbReference type="PRINTS" id="PR00313">
    <property type="entry name" value="CABNDNGRPT"/>
</dbReference>
<dbReference type="InterPro" id="IPR011049">
    <property type="entry name" value="Serralysin-like_metalloprot_C"/>
</dbReference>
<evidence type="ECO:0000256" key="2">
    <source>
        <dbReference type="ARBA" id="ARBA00022525"/>
    </source>
</evidence>
<protein>
    <submittedName>
        <fullName evidence="3">Hemolysin-type calcium-binding protein</fullName>
    </submittedName>
</protein>
<dbReference type="PANTHER" id="PTHR38340:SF1">
    <property type="entry name" value="S-LAYER PROTEIN"/>
    <property type="match status" value="1"/>
</dbReference>
<evidence type="ECO:0000313" key="4">
    <source>
        <dbReference type="Proteomes" id="UP001153719"/>
    </source>
</evidence>
<dbReference type="PANTHER" id="PTHR38340">
    <property type="entry name" value="S-LAYER PROTEIN"/>
    <property type="match status" value="1"/>
</dbReference>
<dbReference type="InterPro" id="IPR018511">
    <property type="entry name" value="Hemolysin-typ_Ca-bd_CS"/>
</dbReference>
<dbReference type="InterPro" id="IPR001343">
    <property type="entry name" value="Hemolysn_Ca-bd"/>
</dbReference>
<gene>
    <name evidence="3" type="ORF">NO713_02501</name>
</gene>